<dbReference type="SMART" id="SM00020">
    <property type="entry name" value="Tryp_SPc"/>
    <property type="match status" value="1"/>
</dbReference>
<dbReference type="GO" id="GO:0006508">
    <property type="term" value="P:proteolysis"/>
    <property type="evidence" value="ECO:0007669"/>
    <property type="project" value="UniProtKB-KW"/>
</dbReference>
<dbReference type="Gene3D" id="2.40.10.10">
    <property type="entry name" value="Trypsin-like serine proteases"/>
    <property type="match status" value="2"/>
</dbReference>
<evidence type="ECO:0000256" key="5">
    <source>
        <dbReference type="SAM" id="Coils"/>
    </source>
</evidence>
<evidence type="ECO:0000256" key="1">
    <source>
        <dbReference type="ARBA" id="ARBA00022670"/>
    </source>
</evidence>
<feature type="coiled-coil region" evidence="5">
    <location>
        <begin position="257"/>
        <end position="305"/>
    </location>
</feature>
<gene>
    <name evidence="7" type="ORF">Fcan01_18060</name>
</gene>
<dbReference type="Proteomes" id="UP000198287">
    <property type="component" value="Unassembled WGS sequence"/>
</dbReference>
<dbReference type="PROSITE" id="PS50240">
    <property type="entry name" value="TRYPSIN_DOM"/>
    <property type="match status" value="1"/>
</dbReference>
<dbReference type="STRING" id="158441.A0A226DP67"/>
<accession>A0A226DP67</accession>
<dbReference type="OrthoDB" id="531708at2759"/>
<evidence type="ECO:0000313" key="8">
    <source>
        <dbReference type="Proteomes" id="UP000198287"/>
    </source>
</evidence>
<evidence type="ECO:0000256" key="4">
    <source>
        <dbReference type="ARBA" id="ARBA00023157"/>
    </source>
</evidence>
<dbReference type="GO" id="GO:0004252">
    <property type="term" value="F:serine-type endopeptidase activity"/>
    <property type="evidence" value="ECO:0007669"/>
    <property type="project" value="InterPro"/>
</dbReference>
<dbReference type="AlphaFoldDB" id="A0A226DP67"/>
<keyword evidence="3" id="KW-0720">Serine protease</keyword>
<dbReference type="SUPFAM" id="SSF50494">
    <property type="entry name" value="Trypsin-like serine proteases"/>
    <property type="match status" value="1"/>
</dbReference>
<keyword evidence="8" id="KW-1185">Reference proteome</keyword>
<proteinExistence type="predicted"/>
<keyword evidence="1" id="KW-0645">Protease</keyword>
<reference evidence="7 8" key="1">
    <citation type="submission" date="2015-12" db="EMBL/GenBank/DDBJ databases">
        <title>The genome of Folsomia candida.</title>
        <authorList>
            <person name="Faddeeva A."/>
            <person name="Derks M.F."/>
            <person name="Anvar Y."/>
            <person name="Smit S."/>
            <person name="Van Straalen N."/>
            <person name="Roelofs D."/>
        </authorList>
    </citation>
    <scope>NUCLEOTIDE SEQUENCE [LARGE SCALE GENOMIC DNA]</scope>
    <source>
        <strain evidence="7 8">VU population</strain>
        <tissue evidence="7">Whole body</tissue>
    </source>
</reference>
<dbReference type="EMBL" id="LNIX01000013">
    <property type="protein sequence ID" value="OXA47325.1"/>
    <property type="molecule type" value="Genomic_DNA"/>
</dbReference>
<dbReference type="InterPro" id="IPR009003">
    <property type="entry name" value="Peptidase_S1_PA"/>
</dbReference>
<evidence type="ECO:0000256" key="3">
    <source>
        <dbReference type="ARBA" id="ARBA00022825"/>
    </source>
</evidence>
<evidence type="ECO:0000313" key="7">
    <source>
        <dbReference type="EMBL" id="OXA47325.1"/>
    </source>
</evidence>
<dbReference type="InterPro" id="IPR001254">
    <property type="entry name" value="Trypsin_dom"/>
</dbReference>
<dbReference type="Pfam" id="PF00089">
    <property type="entry name" value="Trypsin"/>
    <property type="match status" value="1"/>
</dbReference>
<dbReference type="InterPro" id="IPR050430">
    <property type="entry name" value="Peptidase_S1"/>
</dbReference>
<dbReference type="PANTHER" id="PTHR24276">
    <property type="entry name" value="POLYSERASE-RELATED"/>
    <property type="match status" value="1"/>
</dbReference>
<keyword evidence="2" id="KW-0378">Hydrolase</keyword>
<keyword evidence="4" id="KW-1015">Disulfide bond</keyword>
<dbReference type="PANTHER" id="PTHR24276:SF98">
    <property type="entry name" value="FI18310P1-RELATED"/>
    <property type="match status" value="1"/>
</dbReference>
<organism evidence="7 8">
    <name type="scientific">Folsomia candida</name>
    <name type="common">Springtail</name>
    <dbReference type="NCBI Taxonomy" id="158441"/>
    <lineage>
        <taxon>Eukaryota</taxon>
        <taxon>Metazoa</taxon>
        <taxon>Ecdysozoa</taxon>
        <taxon>Arthropoda</taxon>
        <taxon>Hexapoda</taxon>
        <taxon>Collembola</taxon>
        <taxon>Entomobryomorpha</taxon>
        <taxon>Isotomoidea</taxon>
        <taxon>Isotomidae</taxon>
        <taxon>Proisotominae</taxon>
        <taxon>Folsomia</taxon>
    </lineage>
</organism>
<keyword evidence="5" id="KW-0175">Coiled coil</keyword>
<feature type="domain" description="Peptidase S1" evidence="6">
    <location>
        <begin position="1"/>
        <end position="230"/>
    </location>
</feature>
<protein>
    <submittedName>
        <fullName evidence="7">Trypsin delta/gamma</fullName>
    </submittedName>
</protein>
<name>A0A226DP67_FOLCA</name>
<dbReference type="InterPro" id="IPR043504">
    <property type="entry name" value="Peptidase_S1_PA_chymotrypsin"/>
</dbReference>
<sequence length="308" mass="33677">MVSLHYAGSHFCSGTLISAWTVLTAARCVEGKTANYLAVFAGSNELGSGGVSRLSSEFVIHNGWNNVTRLASPFPVLLNPRIGTVVLALAYTGDGVDTTVLGWGWTYLQKLNTVTITNRECAAEVSNLEPGDIITSDQICTQSSPGYGACEEDYGGPLMSSIPGIQSTPFSPEGEMMEDILEEMETDDPPQPAVEPGKTIGDQDLQFILENPNSFTNIEKMNEILKQTSQHEKESSENNDEIIKNVDDMLIAEGELGSCLRNKLNEQQDQLEKMQRNLKDSESSVHFMEAKLHIVEEQLATLKAAKDE</sequence>
<evidence type="ECO:0000256" key="2">
    <source>
        <dbReference type="ARBA" id="ARBA00022801"/>
    </source>
</evidence>
<evidence type="ECO:0000259" key="6">
    <source>
        <dbReference type="PROSITE" id="PS50240"/>
    </source>
</evidence>
<comment type="caution">
    <text evidence="7">The sequence shown here is derived from an EMBL/GenBank/DDBJ whole genome shotgun (WGS) entry which is preliminary data.</text>
</comment>